<proteinExistence type="predicted"/>
<reference evidence="1" key="1">
    <citation type="journal article" date="2019" name="bioRxiv">
        <title>The Genome of the Zebra Mussel, Dreissena polymorpha: A Resource for Invasive Species Research.</title>
        <authorList>
            <person name="McCartney M.A."/>
            <person name="Auch B."/>
            <person name="Kono T."/>
            <person name="Mallez S."/>
            <person name="Zhang Y."/>
            <person name="Obille A."/>
            <person name="Becker A."/>
            <person name="Abrahante J.E."/>
            <person name="Garbe J."/>
            <person name="Badalamenti J.P."/>
            <person name="Herman A."/>
            <person name="Mangelson H."/>
            <person name="Liachko I."/>
            <person name="Sullivan S."/>
            <person name="Sone E.D."/>
            <person name="Koren S."/>
            <person name="Silverstein K.A.T."/>
            <person name="Beckman K.B."/>
            <person name="Gohl D.M."/>
        </authorList>
    </citation>
    <scope>NUCLEOTIDE SEQUENCE</scope>
    <source>
        <strain evidence="1">Duluth1</strain>
        <tissue evidence="1">Whole animal</tissue>
    </source>
</reference>
<dbReference type="EMBL" id="JAIWYP010000004">
    <property type="protein sequence ID" value="KAH3841567.1"/>
    <property type="molecule type" value="Genomic_DNA"/>
</dbReference>
<evidence type="ECO:0000313" key="2">
    <source>
        <dbReference type="Proteomes" id="UP000828390"/>
    </source>
</evidence>
<sequence length="89" mass="9561">MTVATTATKRTANLLPFPLKKSVHFNARMASTYRAAGSVMVTTTAGTVRTRLDVIPRVGKTYLIPESRATSAAPTSPILTQRTSTAHIM</sequence>
<dbReference type="Proteomes" id="UP000828390">
    <property type="component" value="Unassembled WGS sequence"/>
</dbReference>
<gene>
    <name evidence="1" type="ORF">DPMN_115034</name>
</gene>
<accession>A0A9D4KKH5</accession>
<evidence type="ECO:0000313" key="1">
    <source>
        <dbReference type="EMBL" id="KAH3841567.1"/>
    </source>
</evidence>
<dbReference type="AlphaFoldDB" id="A0A9D4KKH5"/>
<name>A0A9D4KKH5_DREPO</name>
<organism evidence="1 2">
    <name type="scientific">Dreissena polymorpha</name>
    <name type="common">Zebra mussel</name>
    <name type="synonym">Mytilus polymorpha</name>
    <dbReference type="NCBI Taxonomy" id="45954"/>
    <lineage>
        <taxon>Eukaryota</taxon>
        <taxon>Metazoa</taxon>
        <taxon>Spiralia</taxon>
        <taxon>Lophotrochozoa</taxon>
        <taxon>Mollusca</taxon>
        <taxon>Bivalvia</taxon>
        <taxon>Autobranchia</taxon>
        <taxon>Heteroconchia</taxon>
        <taxon>Euheterodonta</taxon>
        <taxon>Imparidentia</taxon>
        <taxon>Neoheterodontei</taxon>
        <taxon>Myida</taxon>
        <taxon>Dreissenoidea</taxon>
        <taxon>Dreissenidae</taxon>
        <taxon>Dreissena</taxon>
    </lineage>
</organism>
<protein>
    <submittedName>
        <fullName evidence="1">Uncharacterized protein</fullName>
    </submittedName>
</protein>
<comment type="caution">
    <text evidence="1">The sequence shown here is derived from an EMBL/GenBank/DDBJ whole genome shotgun (WGS) entry which is preliminary data.</text>
</comment>
<reference evidence="1" key="2">
    <citation type="submission" date="2020-11" db="EMBL/GenBank/DDBJ databases">
        <authorList>
            <person name="McCartney M.A."/>
            <person name="Auch B."/>
            <person name="Kono T."/>
            <person name="Mallez S."/>
            <person name="Becker A."/>
            <person name="Gohl D.M."/>
            <person name="Silverstein K.A.T."/>
            <person name="Koren S."/>
            <person name="Bechman K.B."/>
            <person name="Herman A."/>
            <person name="Abrahante J.E."/>
            <person name="Garbe J."/>
        </authorList>
    </citation>
    <scope>NUCLEOTIDE SEQUENCE</scope>
    <source>
        <strain evidence="1">Duluth1</strain>
        <tissue evidence="1">Whole animal</tissue>
    </source>
</reference>
<keyword evidence="2" id="KW-1185">Reference proteome</keyword>